<organism evidence="5 6">
    <name type="scientific">Fluviicoccus keumensis</name>
    <dbReference type="NCBI Taxonomy" id="1435465"/>
    <lineage>
        <taxon>Bacteria</taxon>
        <taxon>Pseudomonadati</taxon>
        <taxon>Pseudomonadota</taxon>
        <taxon>Gammaproteobacteria</taxon>
        <taxon>Moraxellales</taxon>
        <taxon>Moraxellaceae</taxon>
        <taxon>Fluviicoccus</taxon>
    </lineage>
</organism>
<evidence type="ECO:0000256" key="1">
    <source>
        <dbReference type="ARBA" id="ARBA00023015"/>
    </source>
</evidence>
<sequence length="315" mass="34157">MPVIAVYVCAQTVISSLSTALDCFALANRFAGKSLFRVRKISADGQPVITGYGALAVDGGLELAAAADLLLVPAIGQDIDPVLAANSPLLRWLEQHPERAVASICTGAFLLAAGGALDGCRATTHWAMAEPFRQRFPRVRLEIDQLLTQDGSRFCSGGALAGIDLCLHLVKLHGGDWLARQVAAVLVVDYGRGPQSRFVPRLPMPQEQDPAVANLQRWLEQHHAQTVTLEAMAAQLHCSPRTLLRRFKEATGLTPNDYLQRVRISAAESLLASGRLPVEQVALRVGYENRAAFAKLFKTLTGETPAGYRRRCLQT</sequence>
<dbReference type="GO" id="GO:0003700">
    <property type="term" value="F:DNA-binding transcription factor activity"/>
    <property type="evidence" value="ECO:0007669"/>
    <property type="project" value="InterPro"/>
</dbReference>
<dbReference type="Pfam" id="PF01965">
    <property type="entry name" value="DJ-1_PfpI"/>
    <property type="match status" value="1"/>
</dbReference>
<dbReference type="AlphaFoldDB" id="A0A4Q7YKM0"/>
<proteinExistence type="predicted"/>
<evidence type="ECO:0000256" key="3">
    <source>
        <dbReference type="ARBA" id="ARBA00023163"/>
    </source>
</evidence>
<keyword evidence="2" id="KW-0238">DNA-binding</keyword>
<dbReference type="PANTHER" id="PTHR43130:SF3">
    <property type="entry name" value="HTH-TYPE TRANSCRIPTIONAL REGULATOR RV1931C"/>
    <property type="match status" value="1"/>
</dbReference>
<dbReference type="PROSITE" id="PS01124">
    <property type="entry name" value="HTH_ARAC_FAMILY_2"/>
    <property type="match status" value="1"/>
</dbReference>
<dbReference type="Gene3D" id="3.40.50.880">
    <property type="match status" value="1"/>
</dbReference>
<dbReference type="PANTHER" id="PTHR43130">
    <property type="entry name" value="ARAC-FAMILY TRANSCRIPTIONAL REGULATOR"/>
    <property type="match status" value="1"/>
</dbReference>
<dbReference type="RefSeq" id="WP_130414853.1">
    <property type="nucleotide sequence ID" value="NZ_SHKX01000014.1"/>
</dbReference>
<dbReference type="InterPro" id="IPR009057">
    <property type="entry name" value="Homeodomain-like_sf"/>
</dbReference>
<gene>
    <name evidence="5" type="ORF">EV700_2790</name>
</gene>
<dbReference type="SUPFAM" id="SSF52317">
    <property type="entry name" value="Class I glutamine amidotransferase-like"/>
    <property type="match status" value="1"/>
</dbReference>
<keyword evidence="1" id="KW-0805">Transcription regulation</keyword>
<dbReference type="PROSITE" id="PS00041">
    <property type="entry name" value="HTH_ARAC_FAMILY_1"/>
    <property type="match status" value="1"/>
</dbReference>
<dbReference type="SMART" id="SM00342">
    <property type="entry name" value="HTH_ARAC"/>
    <property type="match status" value="1"/>
</dbReference>
<dbReference type="InterPro" id="IPR020449">
    <property type="entry name" value="Tscrpt_reg_AraC-type_HTH"/>
</dbReference>
<evidence type="ECO:0000259" key="4">
    <source>
        <dbReference type="PROSITE" id="PS01124"/>
    </source>
</evidence>
<reference evidence="5 6" key="1">
    <citation type="submission" date="2019-02" db="EMBL/GenBank/DDBJ databases">
        <title>Genomic Encyclopedia of Type Strains, Phase IV (KMG-IV): sequencing the most valuable type-strain genomes for metagenomic binning, comparative biology and taxonomic classification.</title>
        <authorList>
            <person name="Goeker M."/>
        </authorList>
    </citation>
    <scope>NUCLEOTIDE SEQUENCE [LARGE SCALE GENOMIC DNA]</scope>
    <source>
        <strain evidence="5 6">DSM 105135</strain>
    </source>
</reference>
<dbReference type="InterPro" id="IPR052158">
    <property type="entry name" value="INH-QAR"/>
</dbReference>
<dbReference type="InterPro" id="IPR018060">
    <property type="entry name" value="HTH_AraC"/>
</dbReference>
<dbReference type="Proteomes" id="UP000292423">
    <property type="component" value="Unassembled WGS sequence"/>
</dbReference>
<protein>
    <submittedName>
        <fullName evidence="5">AraC family transcriptional regulator with amidase-like domain</fullName>
    </submittedName>
</protein>
<evidence type="ECO:0000256" key="2">
    <source>
        <dbReference type="ARBA" id="ARBA00023125"/>
    </source>
</evidence>
<name>A0A4Q7YKM0_9GAMM</name>
<evidence type="ECO:0000313" key="6">
    <source>
        <dbReference type="Proteomes" id="UP000292423"/>
    </source>
</evidence>
<dbReference type="InterPro" id="IPR002818">
    <property type="entry name" value="DJ-1/PfpI"/>
</dbReference>
<keyword evidence="3" id="KW-0804">Transcription</keyword>
<dbReference type="InterPro" id="IPR018062">
    <property type="entry name" value="HTH_AraC-typ_CS"/>
</dbReference>
<dbReference type="Pfam" id="PF12833">
    <property type="entry name" value="HTH_18"/>
    <property type="match status" value="1"/>
</dbReference>
<dbReference type="Gene3D" id="1.10.10.60">
    <property type="entry name" value="Homeodomain-like"/>
    <property type="match status" value="2"/>
</dbReference>
<comment type="caution">
    <text evidence="5">The sequence shown here is derived from an EMBL/GenBank/DDBJ whole genome shotgun (WGS) entry which is preliminary data.</text>
</comment>
<dbReference type="EMBL" id="SHKX01000014">
    <property type="protein sequence ID" value="RZU38212.1"/>
    <property type="molecule type" value="Genomic_DNA"/>
</dbReference>
<feature type="domain" description="HTH araC/xylS-type" evidence="4">
    <location>
        <begin position="213"/>
        <end position="311"/>
    </location>
</feature>
<evidence type="ECO:0000313" key="5">
    <source>
        <dbReference type="EMBL" id="RZU38212.1"/>
    </source>
</evidence>
<keyword evidence="6" id="KW-1185">Reference proteome</keyword>
<dbReference type="OrthoDB" id="9803764at2"/>
<dbReference type="SUPFAM" id="SSF46689">
    <property type="entry name" value="Homeodomain-like"/>
    <property type="match status" value="2"/>
</dbReference>
<dbReference type="InterPro" id="IPR029062">
    <property type="entry name" value="Class_I_gatase-like"/>
</dbReference>
<accession>A0A4Q7YKM0</accession>
<dbReference type="GO" id="GO:0043565">
    <property type="term" value="F:sequence-specific DNA binding"/>
    <property type="evidence" value="ECO:0007669"/>
    <property type="project" value="InterPro"/>
</dbReference>
<dbReference type="PRINTS" id="PR00032">
    <property type="entry name" value="HTHARAC"/>
</dbReference>